<gene>
    <name evidence="8" type="primary">ilvH</name>
    <name evidence="8" type="ORF">MBCUR_10370</name>
</gene>
<dbReference type="UniPathway" id="UPA00047">
    <property type="reaction ID" value="UER00055"/>
</dbReference>
<comment type="function">
    <text evidence="6">Catalyzes the conversion of 2 pyruvate molecules into acetolactate in the first common step of the biosynthetic pathway of the branched-amino acids such as leucine, isoleucine, and valine.</text>
</comment>
<comment type="subunit">
    <text evidence="6">Dimer of large and small chains.</text>
</comment>
<reference evidence="8 9" key="1">
    <citation type="submission" date="2016-04" db="EMBL/GenBank/DDBJ databases">
        <title>Genome sequence of Methanobrevibacter curvatus DSM 11111.</title>
        <authorList>
            <person name="Poehlein A."/>
            <person name="Seedorf H."/>
            <person name="Daniel R."/>
        </authorList>
    </citation>
    <scope>NUCLEOTIDE SEQUENCE [LARGE SCALE GENOMIC DNA]</scope>
    <source>
        <strain evidence="8 9">DSM 11111</strain>
    </source>
</reference>
<dbReference type="GO" id="GO:1990610">
    <property type="term" value="F:acetolactate synthase regulator activity"/>
    <property type="evidence" value="ECO:0007669"/>
    <property type="project" value="UniProtKB-UniRule"/>
</dbReference>
<evidence type="ECO:0000256" key="5">
    <source>
        <dbReference type="ARBA" id="ARBA00023304"/>
    </source>
</evidence>
<organism evidence="8 9">
    <name type="scientific">Methanobrevibacter curvatus</name>
    <dbReference type="NCBI Taxonomy" id="49547"/>
    <lineage>
        <taxon>Archaea</taxon>
        <taxon>Methanobacteriati</taxon>
        <taxon>Methanobacteriota</taxon>
        <taxon>Methanomada group</taxon>
        <taxon>Methanobacteria</taxon>
        <taxon>Methanobacteriales</taxon>
        <taxon>Methanobacteriaceae</taxon>
        <taxon>Methanobrevibacter</taxon>
    </lineage>
</organism>
<dbReference type="CDD" id="cd04878">
    <property type="entry name" value="ACT_AHAS"/>
    <property type="match status" value="1"/>
</dbReference>
<dbReference type="PROSITE" id="PS51671">
    <property type="entry name" value="ACT"/>
    <property type="match status" value="1"/>
</dbReference>
<accession>A0A166C9V7</accession>
<dbReference type="EC" id="2.2.1.6" evidence="6"/>
<comment type="pathway">
    <text evidence="1 6">Amino-acid biosynthesis; L-isoleucine biosynthesis; L-isoleucine from 2-oxobutanoate: step 1/4.</text>
</comment>
<dbReference type="OrthoDB" id="85792at2157"/>
<dbReference type="FunFam" id="3.30.70.260:FF:000001">
    <property type="entry name" value="Acetolactate synthase, small subunit"/>
    <property type="match status" value="1"/>
</dbReference>
<dbReference type="EMBL" id="LWMV01000166">
    <property type="protein sequence ID" value="KZX12547.1"/>
    <property type="molecule type" value="Genomic_DNA"/>
</dbReference>
<dbReference type="NCBIfam" id="NF008864">
    <property type="entry name" value="PRK11895.1"/>
    <property type="match status" value="1"/>
</dbReference>
<keyword evidence="4 6" id="KW-0028">Amino-acid biosynthesis</keyword>
<keyword evidence="5 6" id="KW-0100">Branched-chain amino acid biosynthesis</keyword>
<dbReference type="STRING" id="49547.MBCUR_10370"/>
<dbReference type="Proteomes" id="UP000077245">
    <property type="component" value="Unassembled WGS sequence"/>
</dbReference>
<dbReference type="InterPro" id="IPR045865">
    <property type="entry name" value="ACT-like_dom_sf"/>
</dbReference>
<dbReference type="GO" id="GO:0009097">
    <property type="term" value="P:isoleucine biosynthetic process"/>
    <property type="evidence" value="ECO:0007669"/>
    <property type="project" value="UniProtKB-UniRule"/>
</dbReference>
<dbReference type="NCBIfam" id="TIGR00119">
    <property type="entry name" value="acolac_sm"/>
    <property type="match status" value="1"/>
</dbReference>
<evidence type="ECO:0000256" key="4">
    <source>
        <dbReference type="ARBA" id="ARBA00022605"/>
    </source>
</evidence>
<evidence type="ECO:0000256" key="3">
    <source>
        <dbReference type="ARBA" id="ARBA00006341"/>
    </source>
</evidence>
<dbReference type="UniPathway" id="UPA00049">
    <property type="reaction ID" value="UER00059"/>
</dbReference>
<dbReference type="PANTHER" id="PTHR30239">
    <property type="entry name" value="ACETOLACTATE SYNTHASE SMALL SUBUNIT"/>
    <property type="match status" value="1"/>
</dbReference>
<dbReference type="Gene3D" id="3.30.70.1150">
    <property type="entry name" value="ACT-like. Chain A, domain 2"/>
    <property type="match status" value="1"/>
</dbReference>
<comment type="caution">
    <text evidence="8">The sequence shown here is derived from an EMBL/GenBank/DDBJ whole genome shotgun (WGS) entry which is preliminary data.</text>
</comment>
<dbReference type="GO" id="GO:0009099">
    <property type="term" value="P:L-valine biosynthetic process"/>
    <property type="evidence" value="ECO:0007669"/>
    <property type="project" value="UniProtKB-UniRule"/>
</dbReference>
<evidence type="ECO:0000256" key="2">
    <source>
        <dbReference type="ARBA" id="ARBA00005025"/>
    </source>
</evidence>
<dbReference type="InterPro" id="IPR002912">
    <property type="entry name" value="ACT_dom"/>
</dbReference>
<dbReference type="InterPro" id="IPR039557">
    <property type="entry name" value="AHAS_ACT"/>
</dbReference>
<dbReference type="RefSeq" id="WP_067091130.1">
    <property type="nucleotide sequence ID" value="NZ_LWMV01000166.1"/>
</dbReference>
<evidence type="ECO:0000259" key="7">
    <source>
        <dbReference type="PROSITE" id="PS51671"/>
    </source>
</evidence>
<comment type="pathway">
    <text evidence="2 6">Amino-acid biosynthesis; L-valine biosynthesis; L-valine from pyruvate: step 1/4.</text>
</comment>
<dbReference type="PANTHER" id="PTHR30239:SF0">
    <property type="entry name" value="ACETOLACTATE SYNTHASE SMALL SUBUNIT 1, CHLOROPLASTIC"/>
    <property type="match status" value="1"/>
</dbReference>
<dbReference type="SUPFAM" id="SSF55021">
    <property type="entry name" value="ACT-like"/>
    <property type="match status" value="2"/>
</dbReference>
<sequence>MNTNLNENYSHVISTLVENKPGVLQKVASLFTRRGFNIESITVGSSEIEAYARMVIIVNGDEKTFEQITKQLNKLVDVVKIKELNPQITLKRELCLLKVKINNEKSKSEIIQYVSIFKGKIIDISENNITIEITGSPEKINGFISLLKVFGIRKISRTGPTAIERDI</sequence>
<evidence type="ECO:0000313" key="8">
    <source>
        <dbReference type="EMBL" id="KZX12547.1"/>
    </source>
</evidence>
<dbReference type="Gene3D" id="3.30.70.260">
    <property type="match status" value="1"/>
</dbReference>
<dbReference type="GO" id="GO:0005829">
    <property type="term" value="C:cytosol"/>
    <property type="evidence" value="ECO:0007669"/>
    <property type="project" value="TreeGrafter"/>
</dbReference>
<dbReference type="InterPro" id="IPR054480">
    <property type="entry name" value="AHAS_small-like_ACT"/>
</dbReference>
<dbReference type="Pfam" id="PF10369">
    <property type="entry name" value="ALS_ss_C"/>
    <property type="match status" value="1"/>
</dbReference>
<comment type="similarity">
    <text evidence="3 6">Belongs to the acetolactate synthase small subunit family.</text>
</comment>
<feature type="domain" description="ACT" evidence="7">
    <location>
        <begin position="12"/>
        <end position="86"/>
    </location>
</feature>
<dbReference type="InterPro" id="IPR019455">
    <property type="entry name" value="Acetolactate_synth_ssu_C"/>
</dbReference>
<keyword evidence="6 8" id="KW-0808">Transferase</keyword>
<evidence type="ECO:0000256" key="6">
    <source>
        <dbReference type="RuleBase" id="RU368092"/>
    </source>
</evidence>
<evidence type="ECO:0000313" key="9">
    <source>
        <dbReference type="Proteomes" id="UP000077245"/>
    </source>
</evidence>
<keyword evidence="9" id="KW-1185">Reference proteome</keyword>
<protein>
    <recommendedName>
        <fullName evidence="6">Acetolactate synthase small subunit</fullName>
        <shortName evidence="6">AHAS</shortName>
        <shortName evidence="6">ALS</shortName>
        <ecNumber evidence="6">2.2.1.6</ecNumber>
    </recommendedName>
    <alternativeName>
        <fullName evidence="6">Acetohydroxy-acid synthase small subunit</fullName>
    </alternativeName>
</protein>
<proteinExistence type="inferred from homology"/>
<dbReference type="InterPro" id="IPR004789">
    <property type="entry name" value="Acetalactate_synth_ssu"/>
</dbReference>
<dbReference type="PATRIC" id="fig|49547.3.peg.1106"/>
<comment type="catalytic activity">
    <reaction evidence="6">
        <text>2 pyruvate + H(+) = (2S)-2-acetolactate + CO2</text>
        <dbReference type="Rhea" id="RHEA:25249"/>
        <dbReference type="ChEBI" id="CHEBI:15361"/>
        <dbReference type="ChEBI" id="CHEBI:15378"/>
        <dbReference type="ChEBI" id="CHEBI:16526"/>
        <dbReference type="ChEBI" id="CHEBI:58476"/>
        <dbReference type="EC" id="2.2.1.6"/>
    </reaction>
</comment>
<evidence type="ECO:0000256" key="1">
    <source>
        <dbReference type="ARBA" id="ARBA00004974"/>
    </source>
</evidence>
<dbReference type="Pfam" id="PF22629">
    <property type="entry name" value="ACT_AHAS_ss"/>
    <property type="match status" value="1"/>
</dbReference>
<name>A0A166C9V7_9EURY</name>
<dbReference type="GO" id="GO:0003984">
    <property type="term" value="F:acetolactate synthase activity"/>
    <property type="evidence" value="ECO:0007669"/>
    <property type="project" value="UniProtKB-UniRule"/>
</dbReference>
<dbReference type="InterPro" id="IPR027271">
    <property type="entry name" value="Acetolactate_synth/TF_NikR_C"/>
</dbReference>
<dbReference type="AlphaFoldDB" id="A0A166C9V7"/>
<dbReference type="FunFam" id="3.30.70.1150:FF:000001">
    <property type="entry name" value="Acetolactate synthase small subunit"/>
    <property type="match status" value="1"/>
</dbReference>